<dbReference type="Proteomes" id="UP000275078">
    <property type="component" value="Unassembled WGS sequence"/>
</dbReference>
<sequence length="636" mass="70298">MGRNFSPACSRALSLRSCLLLCLLPVTAVLSEALRDEDYLQPIRWEDYQAAYTGVRKRNVDTSAYMLRDEAQFIYGKPNGGDVAVLANLHIQSTESRKMLVLEDLDPLLKFITCTDGRINIHFKSSATAREAYKHWAEAILDDDTSVIAVTDHKGCGLDQNQRHPFLIYDVFENDKSQSTIALRSKNLEWSDVIGDASIEFGRQQLAKPKLFLSRRDDKIEDEKDLGLGGFFDDEDSPKWFEDLKDVVTPDFLDYEDKENRIESQWDLDSGSPGVRMSLLPLSDPTLTSMVNIPSIPGIELACTNCYTRGTLGLSGYLRTENWNLTELRLEVEVLDKLEAVVETNVVAEGKLASIVLPQLPLFDSSMVTGPVSFGGIRIKGLFEVGPALQIGLGMDIKIESNINITTGVATSVEKGAKVVIDLINYDKSSVTGWDFKWDPKFSADGLEMAFTVDNYVETSLNFGVKIAGGKTGKVRLKELKIQSQELVAALKLRAPNLSTVFSIGYDDEGFCEGKDSKTGVSAAPSVSAAFGFEILHHLAGDMKGRVIYEHEFFKKEEKLKDICLPFEFSTVKTLELKAKAEIEKVKAKVEDVVTDVKDNAEEALSKLSAGDRLVRAGTSLYVLAGTAVAVFFSLL</sequence>
<name>A0A3N4IU70_ASCIM</name>
<dbReference type="EMBL" id="ML119646">
    <property type="protein sequence ID" value="RPA87750.1"/>
    <property type="molecule type" value="Genomic_DNA"/>
</dbReference>
<accession>A0A3N4IU70</accession>
<evidence type="ECO:0000313" key="5">
    <source>
        <dbReference type="Proteomes" id="UP000275078"/>
    </source>
</evidence>
<dbReference type="STRING" id="1160509.A0A3N4IU70"/>
<gene>
    <name evidence="4" type="ORF">BJ508DRAFT_64038</name>
</gene>
<dbReference type="OrthoDB" id="160645at2759"/>
<dbReference type="Pfam" id="PF22974">
    <property type="entry name" value="DUF7029"/>
    <property type="match status" value="1"/>
</dbReference>
<organism evidence="4 5">
    <name type="scientific">Ascobolus immersus RN42</name>
    <dbReference type="NCBI Taxonomy" id="1160509"/>
    <lineage>
        <taxon>Eukaryota</taxon>
        <taxon>Fungi</taxon>
        <taxon>Dikarya</taxon>
        <taxon>Ascomycota</taxon>
        <taxon>Pezizomycotina</taxon>
        <taxon>Pezizomycetes</taxon>
        <taxon>Pezizales</taxon>
        <taxon>Ascobolaceae</taxon>
        <taxon>Ascobolus</taxon>
    </lineage>
</organism>
<evidence type="ECO:0000313" key="4">
    <source>
        <dbReference type="EMBL" id="RPA87750.1"/>
    </source>
</evidence>
<evidence type="ECO:0000259" key="3">
    <source>
        <dbReference type="Pfam" id="PF23865"/>
    </source>
</evidence>
<feature type="signal peptide" evidence="1">
    <location>
        <begin position="1"/>
        <end position="33"/>
    </location>
</feature>
<dbReference type="InterPro" id="IPR055647">
    <property type="entry name" value="DUF7223"/>
</dbReference>
<dbReference type="Pfam" id="PF23865">
    <property type="entry name" value="DUF7223"/>
    <property type="match status" value="1"/>
</dbReference>
<keyword evidence="1" id="KW-0732">Signal</keyword>
<dbReference type="AlphaFoldDB" id="A0A3N4IU70"/>
<reference evidence="4 5" key="1">
    <citation type="journal article" date="2018" name="Nat. Ecol. Evol.">
        <title>Pezizomycetes genomes reveal the molecular basis of ectomycorrhizal truffle lifestyle.</title>
        <authorList>
            <person name="Murat C."/>
            <person name="Payen T."/>
            <person name="Noel B."/>
            <person name="Kuo A."/>
            <person name="Morin E."/>
            <person name="Chen J."/>
            <person name="Kohler A."/>
            <person name="Krizsan K."/>
            <person name="Balestrini R."/>
            <person name="Da Silva C."/>
            <person name="Montanini B."/>
            <person name="Hainaut M."/>
            <person name="Levati E."/>
            <person name="Barry K.W."/>
            <person name="Belfiori B."/>
            <person name="Cichocki N."/>
            <person name="Clum A."/>
            <person name="Dockter R.B."/>
            <person name="Fauchery L."/>
            <person name="Guy J."/>
            <person name="Iotti M."/>
            <person name="Le Tacon F."/>
            <person name="Lindquist E.A."/>
            <person name="Lipzen A."/>
            <person name="Malagnac F."/>
            <person name="Mello A."/>
            <person name="Molinier V."/>
            <person name="Miyauchi S."/>
            <person name="Poulain J."/>
            <person name="Riccioni C."/>
            <person name="Rubini A."/>
            <person name="Sitrit Y."/>
            <person name="Splivallo R."/>
            <person name="Traeger S."/>
            <person name="Wang M."/>
            <person name="Zifcakova L."/>
            <person name="Wipf D."/>
            <person name="Zambonelli A."/>
            <person name="Paolocci F."/>
            <person name="Nowrousian M."/>
            <person name="Ottonello S."/>
            <person name="Baldrian P."/>
            <person name="Spatafora J.W."/>
            <person name="Henrissat B."/>
            <person name="Nagy L.G."/>
            <person name="Aury J.M."/>
            <person name="Wincker P."/>
            <person name="Grigoriev I.V."/>
            <person name="Bonfante P."/>
            <person name="Martin F.M."/>
        </authorList>
    </citation>
    <scope>NUCLEOTIDE SEQUENCE [LARGE SCALE GENOMIC DNA]</scope>
    <source>
        <strain evidence="4 5">RN42</strain>
    </source>
</reference>
<proteinExistence type="predicted"/>
<dbReference type="InterPro" id="IPR054293">
    <property type="entry name" value="DUF7029"/>
</dbReference>
<evidence type="ECO:0000259" key="2">
    <source>
        <dbReference type="Pfam" id="PF22974"/>
    </source>
</evidence>
<keyword evidence="5" id="KW-1185">Reference proteome</keyword>
<feature type="domain" description="DUF7029" evidence="2">
    <location>
        <begin position="94"/>
        <end position="196"/>
    </location>
</feature>
<evidence type="ECO:0000256" key="1">
    <source>
        <dbReference type="SAM" id="SignalP"/>
    </source>
</evidence>
<feature type="chain" id="PRO_5018037403" evidence="1">
    <location>
        <begin position="34"/>
        <end position="636"/>
    </location>
</feature>
<feature type="domain" description="DUF7223" evidence="3">
    <location>
        <begin position="299"/>
        <end position="565"/>
    </location>
</feature>
<protein>
    <submittedName>
        <fullName evidence="4">Uncharacterized protein</fullName>
    </submittedName>
</protein>